<feature type="transmembrane region" description="Helical" evidence="1">
    <location>
        <begin position="61"/>
        <end position="84"/>
    </location>
</feature>
<organism evidence="2 3">
    <name type="scientific">Hoeflea halophila</name>
    <dbReference type="NCBI Taxonomy" id="714899"/>
    <lineage>
        <taxon>Bacteria</taxon>
        <taxon>Pseudomonadati</taxon>
        <taxon>Pseudomonadota</taxon>
        <taxon>Alphaproteobacteria</taxon>
        <taxon>Hyphomicrobiales</taxon>
        <taxon>Rhizobiaceae</taxon>
        <taxon>Hoeflea</taxon>
    </lineage>
</organism>
<keyword evidence="1" id="KW-1133">Transmembrane helix</keyword>
<accession>A0A286IDR9</accession>
<evidence type="ECO:0000256" key="1">
    <source>
        <dbReference type="SAM" id="Phobius"/>
    </source>
</evidence>
<dbReference type="RefSeq" id="WP_097108765.1">
    <property type="nucleotide sequence ID" value="NZ_OCPC01000005.1"/>
</dbReference>
<gene>
    <name evidence="2" type="ORF">SAMN05877838_3191</name>
</gene>
<keyword evidence="1" id="KW-0812">Transmembrane</keyword>
<dbReference type="EMBL" id="OCPC01000005">
    <property type="protein sequence ID" value="SOE18270.1"/>
    <property type="molecule type" value="Genomic_DNA"/>
</dbReference>
<dbReference type="AlphaFoldDB" id="A0A286IDR9"/>
<keyword evidence="1" id="KW-0472">Membrane</keyword>
<evidence type="ECO:0008006" key="4">
    <source>
        <dbReference type="Google" id="ProtNLM"/>
    </source>
</evidence>
<evidence type="ECO:0000313" key="2">
    <source>
        <dbReference type="EMBL" id="SOE18270.1"/>
    </source>
</evidence>
<keyword evidence="3" id="KW-1185">Reference proteome</keyword>
<protein>
    <recommendedName>
        <fullName evidence="4">Ion channel</fullName>
    </recommendedName>
</protein>
<dbReference type="OrthoDB" id="7831142at2"/>
<sequence length="269" mass="29234">MNLILLAAGFSLLVVIVFDIAYSTISANQTGPVTTRIAMGLWTAFRFLASRMGQDMVLRVAGPFVMSGLALSWIALTSLGWLLIFRSEANNLVLKETGEAANWLQAYAYVGSALSTVGSSNVRAATTLWDNLTVVAAVNGMIVLTLSVTFVLNVTQTVAAGRSFSALIGVRDPADPSNDDLLMPALADICTRLNASPLALYYTPMHGKRSVPMSLEWLARRVAGDTQRAHHYRQLLGELPYLDIDADSDPDQFPAAMKEWASRFSTMNR</sequence>
<feature type="transmembrane region" description="Helical" evidence="1">
    <location>
        <begin position="132"/>
        <end position="154"/>
    </location>
</feature>
<evidence type="ECO:0000313" key="3">
    <source>
        <dbReference type="Proteomes" id="UP000219465"/>
    </source>
</evidence>
<reference evidence="3" key="1">
    <citation type="submission" date="2017-08" db="EMBL/GenBank/DDBJ databases">
        <authorList>
            <person name="Varghese N."/>
            <person name="Submissions S."/>
        </authorList>
    </citation>
    <scope>NUCLEOTIDE SEQUENCE [LARGE SCALE GENOMIC DNA]</scope>
    <source>
        <strain evidence="3">KCTC 23107</strain>
    </source>
</reference>
<proteinExistence type="predicted"/>
<dbReference type="Proteomes" id="UP000219465">
    <property type="component" value="Unassembled WGS sequence"/>
</dbReference>
<name>A0A286IDR9_9HYPH</name>